<dbReference type="GO" id="GO:0042645">
    <property type="term" value="C:mitochondrial nucleoid"/>
    <property type="evidence" value="ECO:0007669"/>
    <property type="project" value="TreeGrafter"/>
</dbReference>
<dbReference type="AlphaFoldDB" id="A0A7E4W4L1"/>
<organism evidence="2 3">
    <name type="scientific">Panagrellus redivivus</name>
    <name type="common">Microworm</name>
    <dbReference type="NCBI Taxonomy" id="6233"/>
    <lineage>
        <taxon>Eukaryota</taxon>
        <taxon>Metazoa</taxon>
        <taxon>Ecdysozoa</taxon>
        <taxon>Nematoda</taxon>
        <taxon>Chromadorea</taxon>
        <taxon>Rhabditida</taxon>
        <taxon>Tylenchina</taxon>
        <taxon>Panagrolaimomorpha</taxon>
        <taxon>Panagrolaimoidea</taxon>
        <taxon>Panagrolaimidae</taxon>
        <taxon>Panagrellus</taxon>
    </lineage>
</organism>
<keyword evidence="2" id="KW-1185">Reference proteome</keyword>
<feature type="domain" description="ApaG" evidence="1">
    <location>
        <begin position="201"/>
        <end position="326"/>
    </location>
</feature>
<protein>
    <submittedName>
        <fullName evidence="3">ApaG domain-containing protein</fullName>
    </submittedName>
</protein>
<dbReference type="SUPFAM" id="SSF141255">
    <property type="entry name" value="YccV-like"/>
    <property type="match status" value="1"/>
</dbReference>
<dbReference type="PANTHER" id="PTHR14289:SF16">
    <property type="entry name" value="POLYMERASE DELTA-INTERACTING PROTEIN 2"/>
    <property type="match status" value="1"/>
</dbReference>
<dbReference type="Proteomes" id="UP000492821">
    <property type="component" value="Unassembled WGS sequence"/>
</dbReference>
<dbReference type="WBParaSite" id="Pan_g7477.t1">
    <property type="protein sequence ID" value="Pan_g7477.t1"/>
    <property type="gene ID" value="Pan_g7477"/>
</dbReference>
<dbReference type="GO" id="GO:0005634">
    <property type="term" value="C:nucleus"/>
    <property type="evidence" value="ECO:0007669"/>
    <property type="project" value="TreeGrafter"/>
</dbReference>
<accession>A0A7E4W4L1</accession>
<dbReference type="InterPro" id="IPR036623">
    <property type="entry name" value="Hemimethylated_DNA-bd_sf"/>
</dbReference>
<dbReference type="GO" id="GO:0070987">
    <property type="term" value="P:error-free translesion synthesis"/>
    <property type="evidence" value="ECO:0007669"/>
    <property type="project" value="TreeGrafter"/>
</dbReference>
<dbReference type="Gene3D" id="2.60.40.1470">
    <property type="entry name" value="ApaG domain"/>
    <property type="match status" value="1"/>
</dbReference>
<dbReference type="Pfam" id="PF08755">
    <property type="entry name" value="YccV-like"/>
    <property type="match status" value="1"/>
</dbReference>
<dbReference type="PANTHER" id="PTHR14289">
    <property type="entry name" value="F-BOX ONLY PROTEIN 3"/>
    <property type="match status" value="1"/>
</dbReference>
<dbReference type="InterPro" id="IPR007474">
    <property type="entry name" value="ApaG_domain"/>
</dbReference>
<proteinExistence type="predicted"/>
<name>A0A7E4W4L1_PANRE</name>
<dbReference type="SUPFAM" id="SSF110069">
    <property type="entry name" value="ApaG-like"/>
    <property type="match status" value="1"/>
</dbReference>
<dbReference type="InterPro" id="IPR011722">
    <property type="entry name" value="Hemimethylated_DNA-bd_dom"/>
</dbReference>
<dbReference type="InterPro" id="IPR036767">
    <property type="entry name" value="ApaG_sf"/>
</dbReference>
<dbReference type="Pfam" id="PF04379">
    <property type="entry name" value="DUF525"/>
    <property type="match status" value="1"/>
</dbReference>
<evidence type="ECO:0000259" key="1">
    <source>
        <dbReference type="PROSITE" id="PS51087"/>
    </source>
</evidence>
<sequence length="335" mass="38371">MLCVGRPAVIKIARRCFSSTNVTLVRFRGTAPPPPELVRVGTMMSAKEEFYQPGQLFLHRLYAYRAIIVCSFNVKVHWLPKSKEAIGTSKMVPYYQVLINRSDWDYMSFRPDMTSYFVDHNTHKEEKVLSVINGMDCVAHNDIIPYSTTEKEPIKHDLFDRLFEKNEDSAEGTNFIFRRDLMSYFNLNNQKSWLTPQAVYHETTEGIEVTVIPFYLGPTYVHGQQKYFWRYIVRLQTLDGKSVVVRERLLKVFSLNNLQQVGGAGIDGGNPRLTSQNPVLQFSSTVELSQPKGGHMWGRFTLERDDGSTFEVTVPTIALESHTEVPGEQSENVVQ</sequence>
<evidence type="ECO:0000313" key="3">
    <source>
        <dbReference type="WBParaSite" id="Pan_g7477.t1"/>
    </source>
</evidence>
<dbReference type="SMART" id="SM00992">
    <property type="entry name" value="YccV-like"/>
    <property type="match status" value="1"/>
</dbReference>
<dbReference type="GO" id="GO:0003677">
    <property type="term" value="F:DNA binding"/>
    <property type="evidence" value="ECO:0007669"/>
    <property type="project" value="InterPro"/>
</dbReference>
<evidence type="ECO:0000313" key="2">
    <source>
        <dbReference type="Proteomes" id="UP000492821"/>
    </source>
</evidence>
<reference evidence="2" key="1">
    <citation type="journal article" date="2013" name="Genetics">
        <title>The draft genome and transcriptome of Panagrellus redivivus are shaped by the harsh demands of a free-living lifestyle.</title>
        <authorList>
            <person name="Srinivasan J."/>
            <person name="Dillman A.R."/>
            <person name="Macchietto M.G."/>
            <person name="Heikkinen L."/>
            <person name="Lakso M."/>
            <person name="Fracchia K.M."/>
            <person name="Antoshechkin I."/>
            <person name="Mortazavi A."/>
            <person name="Wong G."/>
            <person name="Sternberg P.W."/>
        </authorList>
    </citation>
    <scope>NUCLEOTIDE SEQUENCE [LARGE SCALE GENOMIC DNA]</scope>
    <source>
        <strain evidence="2">MT8872</strain>
    </source>
</reference>
<dbReference type="PROSITE" id="PS51087">
    <property type="entry name" value="APAG"/>
    <property type="match status" value="1"/>
</dbReference>
<reference evidence="3" key="2">
    <citation type="submission" date="2020-10" db="UniProtKB">
        <authorList>
            <consortium name="WormBaseParasite"/>
        </authorList>
    </citation>
    <scope>IDENTIFICATION</scope>
</reference>